<feature type="transmembrane region" description="Helical" evidence="8">
    <location>
        <begin position="43"/>
        <end position="63"/>
    </location>
</feature>
<feature type="domain" description="SGNH" evidence="10">
    <location>
        <begin position="418"/>
        <end position="621"/>
    </location>
</feature>
<evidence type="ECO:0000313" key="11">
    <source>
        <dbReference type="EMBL" id="EAQ11938.1"/>
    </source>
</evidence>
<comment type="subcellular location">
    <subcellularLocation>
        <location evidence="1">Cell membrane</location>
        <topology evidence="1">Multi-pass membrane protein</topology>
    </subcellularLocation>
</comment>
<dbReference type="Pfam" id="PF01757">
    <property type="entry name" value="Acyl_transf_3"/>
    <property type="match status" value="1"/>
</dbReference>
<keyword evidence="7 11" id="KW-0012">Acyltransferase</keyword>
<feature type="transmembrane region" description="Helical" evidence="8">
    <location>
        <begin position="21"/>
        <end position="37"/>
    </location>
</feature>
<evidence type="ECO:0000259" key="9">
    <source>
        <dbReference type="Pfam" id="PF01757"/>
    </source>
</evidence>
<dbReference type="GO" id="GO:0009103">
    <property type="term" value="P:lipopolysaccharide biosynthetic process"/>
    <property type="evidence" value="ECO:0007669"/>
    <property type="project" value="TreeGrafter"/>
</dbReference>
<keyword evidence="2" id="KW-1003">Cell membrane</keyword>
<feature type="domain" description="Acyltransferase 3" evidence="9">
    <location>
        <begin position="19"/>
        <end position="332"/>
    </location>
</feature>
<sequence length="629" mass="70282">MKGNRAMAPPKLDTSFRPDVEGLRALAVFAVILFHYSNGRTAGFVGVDIFFVISGFLITRIIAREIVAGQFQFSAFYARRARRIIPALVAVVLFTVAGGLVLLSPPALVLLGKQAITALFGVSNVYFWLTSGYFSREAHSEPLLHTWSLGVEEQFYLLWPMALLLLHRIWGLWGKPVLLVIGLFIALSFGSIRILTGDYETFAFFMLPTRAWQLATGGLLVFLPSLHGHRWPGVLKAAGLLFILAAILLIEPDASYPSFSALLPTVGAALLIWPSDRRTYVANLLSIRPLRYFGKISYSLYLWHWPPLVLLLTWSQSASLSLVQSIFLFLFAWAMAQLSWRFVEQPFRRKSTGNSKVLVTSAGVVCVVALIPLGFVLSDGAPARISEAGRELSKKLDREEADDQSVFCDFQEVIETGAECARFSKNEEHILVMGDSHADHLVWAIKDAFPAVKVSTLIRSGCRPIVASVGRKNCVEMYDAFFRDVLPDHRFDAIVLSARWRNGQYENLEPTVAALGAYADRLVVLGQTVEYDHPLPELLLAKYLPRRSSDIQNFMSRWAEIKQIDEHMARSLSDIPVEYYSVIEAVCPDDDCTLFSPSGYPLTWDYGHFNASGARLVVERLQSKGFHLP</sequence>
<feature type="transmembrane region" description="Helical" evidence="8">
    <location>
        <begin position="320"/>
        <end position="336"/>
    </location>
</feature>
<dbReference type="AlphaFoldDB" id="A3VIK7"/>
<feature type="transmembrane region" description="Helical" evidence="8">
    <location>
        <begin position="84"/>
        <end position="103"/>
    </location>
</feature>
<dbReference type="Gene3D" id="3.40.50.1110">
    <property type="entry name" value="SGNH hydrolase"/>
    <property type="match status" value="1"/>
</dbReference>
<name>A3VIK7_9RHOB</name>
<dbReference type="EMBL" id="AAMT01000011">
    <property type="protein sequence ID" value="EAQ11938.1"/>
    <property type="molecule type" value="Genomic_DNA"/>
</dbReference>
<keyword evidence="3 11" id="KW-0808">Transferase</keyword>
<feature type="transmembrane region" description="Helical" evidence="8">
    <location>
        <begin position="256"/>
        <end position="275"/>
    </location>
</feature>
<dbReference type="GO" id="GO:0016788">
    <property type="term" value="F:hydrolase activity, acting on ester bonds"/>
    <property type="evidence" value="ECO:0007669"/>
    <property type="project" value="UniProtKB-ARBA"/>
</dbReference>
<keyword evidence="4 8" id="KW-0812">Transmembrane</keyword>
<keyword evidence="6 8" id="KW-0472">Membrane</keyword>
<comment type="caution">
    <text evidence="11">The sequence shown here is derived from an EMBL/GenBank/DDBJ whole genome shotgun (WGS) entry which is preliminary data.</text>
</comment>
<proteinExistence type="predicted"/>
<dbReference type="GO" id="GO:0016747">
    <property type="term" value="F:acyltransferase activity, transferring groups other than amino-acyl groups"/>
    <property type="evidence" value="ECO:0007669"/>
    <property type="project" value="InterPro"/>
</dbReference>
<evidence type="ECO:0000256" key="6">
    <source>
        <dbReference type="ARBA" id="ARBA00023136"/>
    </source>
</evidence>
<dbReference type="InterPro" id="IPR050879">
    <property type="entry name" value="Acyltransferase_3"/>
</dbReference>
<keyword evidence="5 8" id="KW-1133">Transmembrane helix</keyword>
<protein>
    <submittedName>
        <fullName evidence="11">Acyltransferase domain (LPS) protein</fullName>
    </submittedName>
</protein>
<feature type="transmembrane region" description="Helical" evidence="8">
    <location>
        <begin position="177"/>
        <end position="196"/>
    </location>
</feature>
<dbReference type="HOGENOM" id="CLU_005679_10_2_5"/>
<dbReference type="SUPFAM" id="SSF52266">
    <property type="entry name" value="SGNH hydrolase"/>
    <property type="match status" value="1"/>
</dbReference>
<evidence type="ECO:0000256" key="8">
    <source>
        <dbReference type="SAM" id="Phobius"/>
    </source>
</evidence>
<evidence type="ECO:0000256" key="7">
    <source>
        <dbReference type="ARBA" id="ARBA00023315"/>
    </source>
</evidence>
<dbReference type="PANTHER" id="PTHR23028">
    <property type="entry name" value="ACETYLTRANSFERASE"/>
    <property type="match status" value="1"/>
</dbReference>
<feature type="transmembrane region" description="Helical" evidence="8">
    <location>
        <begin position="115"/>
        <end position="134"/>
    </location>
</feature>
<reference evidence="11 12" key="1">
    <citation type="journal article" date="2010" name="J. Bacteriol.">
        <title>Genome sequences of Pelagibaca bermudensis HTCC2601T and Maritimibacter alkaliphilus HTCC2654T, the type strains of two marine Roseobacter genera.</title>
        <authorList>
            <person name="Thrash J.C."/>
            <person name="Cho J.C."/>
            <person name="Ferriera S."/>
            <person name="Johnson J."/>
            <person name="Vergin K.L."/>
            <person name="Giovannoni S.J."/>
        </authorList>
    </citation>
    <scope>NUCLEOTIDE SEQUENCE [LARGE SCALE GENOMIC DNA]</scope>
    <source>
        <strain evidence="11 12">HTCC2654</strain>
    </source>
</reference>
<keyword evidence="12" id="KW-1185">Reference proteome</keyword>
<dbReference type="STRING" id="314271.RB2654_07646"/>
<evidence type="ECO:0000313" key="12">
    <source>
        <dbReference type="Proteomes" id="UP000002931"/>
    </source>
</evidence>
<evidence type="ECO:0000256" key="1">
    <source>
        <dbReference type="ARBA" id="ARBA00004651"/>
    </source>
</evidence>
<evidence type="ECO:0000259" key="10">
    <source>
        <dbReference type="Pfam" id="PF19040"/>
    </source>
</evidence>
<dbReference type="Proteomes" id="UP000002931">
    <property type="component" value="Unassembled WGS sequence"/>
</dbReference>
<evidence type="ECO:0000256" key="2">
    <source>
        <dbReference type="ARBA" id="ARBA00022475"/>
    </source>
</evidence>
<dbReference type="InterPro" id="IPR002656">
    <property type="entry name" value="Acyl_transf_3_dom"/>
</dbReference>
<accession>A3VIK7</accession>
<dbReference type="GO" id="GO:0005886">
    <property type="term" value="C:plasma membrane"/>
    <property type="evidence" value="ECO:0007669"/>
    <property type="project" value="UniProtKB-SubCell"/>
</dbReference>
<evidence type="ECO:0000256" key="5">
    <source>
        <dbReference type="ARBA" id="ARBA00022989"/>
    </source>
</evidence>
<dbReference type="InterPro" id="IPR043968">
    <property type="entry name" value="SGNH"/>
</dbReference>
<dbReference type="Pfam" id="PF19040">
    <property type="entry name" value="SGNH"/>
    <property type="match status" value="1"/>
</dbReference>
<feature type="transmembrane region" description="Helical" evidence="8">
    <location>
        <begin position="296"/>
        <end position="314"/>
    </location>
</feature>
<dbReference type="eggNOG" id="COG1835">
    <property type="taxonomic scope" value="Bacteria"/>
</dbReference>
<feature type="transmembrane region" description="Helical" evidence="8">
    <location>
        <begin position="357"/>
        <end position="377"/>
    </location>
</feature>
<organism evidence="11 12">
    <name type="scientific">Maritimibacter alkaliphilus HTCC2654</name>
    <dbReference type="NCBI Taxonomy" id="314271"/>
    <lineage>
        <taxon>Bacteria</taxon>
        <taxon>Pseudomonadati</taxon>
        <taxon>Pseudomonadota</taxon>
        <taxon>Alphaproteobacteria</taxon>
        <taxon>Rhodobacterales</taxon>
        <taxon>Roseobacteraceae</taxon>
        <taxon>Maritimibacter</taxon>
    </lineage>
</organism>
<feature type="transmembrane region" description="Helical" evidence="8">
    <location>
        <begin position="233"/>
        <end position="250"/>
    </location>
</feature>
<evidence type="ECO:0000256" key="4">
    <source>
        <dbReference type="ARBA" id="ARBA00022692"/>
    </source>
</evidence>
<gene>
    <name evidence="11" type="ORF">RB2654_07646</name>
</gene>
<dbReference type="InterPro" id="IPR036514">
    <property type="entry name" value="SGNH_hydro_sf"/>
</dbReference>
<dbReference type="PANTHER" id="PTHR23028:SF53">
    <property type="entry name" value="ACYL_TRANSF_3 DOMAIN-CONTAINING PROTEIN"/>
    <property type="match status" value="1"/>
</dbReference>
<evidence type="ECO:0000256" key="3">
    <source>
        <dbReference type="ARBA" id="ARBA00022679"/>
    </source>
</evidence>